<feature type="domain" description="RNA polymerase sigma-70 region 4" evidence="1">
    <location>
        <begin position="92"/>
        <end position="144"/>
    </location>
</feature>
<evidence type="ECO:0000313" key="2">
    <source>
        <dbReference type="EMBL" id="KKM82010.1"/>
    </source>
</evidence>
<dbReference type="InterPro" id="IPR013324">
    <property type="entry name" value="RNA_pol_sigma_r3/r4-like"/>
</dbReference>
<evidence type="ECO:0000259" key="1">
    <source>
        <dbReference type="Pfam" id="PF04545"/>
    </source>
</evidence>
<comment type="caution">
    <text evidence="2">The sequence shown here is derived from an EMBL/GenBank/DDBJ whole genome shotgun (WGS) entry which is preliminary data.</text>
</comment>
<sequence>MNIPIDEIHELAATIISPNHALFQDMLSEGHLGYLKHRSLSAAEKAMRDYLKKERNHYKHRDRFSVIDDLPESEDGEDEYIRISSIRVPITVLDRLPPREKSVLKLRLGLNGGDPFTEREAAEILNLPKTTVRRAYIRALQRLRDHLPQDIIP</sequence>
<organism evidence="2">
    <name type="scientific">marine sediment metagenome</name>
    <dbReference type="NCBI Taxonomy" id="412755"/>
    <lineage>
        <taxon>unclassified sequences</taxon>
        <taxon>metagenomes</taxon>
        <taxon>ecological metagenomes</taxon>
    </lineage>
</organism>
<dbReference type="EMBL" id="LAZR01007928">
    <property type="protein sequence ID" value="KKM82010.1"/>
    <property type="molecule type" value="Genomic_DNA"/>
</dbReference>
<dbReference type="InterPro" id="IPR007630">
    <property type="entry name" value="RNA_pol_sigma70_r4"/>
</dbReference>
<dbReference type="GO" id="GO:0006352">
    <property type="term" value="P:DNA-templated transcription initiation"/>
    <property type="evidence" value="ECO:0007669"/>
    <property type="project" value="InterPro"/>
</dbReference>
<dbReference type="SUPFAM" id="SSF88659">
    <property type="entry name" value="Sigma3 and sigma4 domains of RNA polymerase sigma factors"/>
    <property type="match status" value="1"/>
</dbReference>
<accession>A0A0F9MZI4</accession>
<dbReference type="Gene3D" id="1.10.10.10">
    <property type="entry name" value="Winged helix-like DNA-binding domain superfamily/Winged helix DNA-binding domain"/>
    <property type="match status" value="1"/>
</dbReference>
<dbReference type="Pfam" id="PF04545">
    <property type="entry name" value="Sigma70_r4"/>
    <property type="match status" value="1"/>
</dbReference>
<dbReference type="InterPro" id="IPR036388">
    <property type="entry name" value="WH-like_DNA-bd_sf"/>
</dbReference>
<dbReference type="GO" id="GO:0003700">
    <property type="term" value="F:DNA-binding transcription factor activity"/>
    <property type="evidence" value="ECO:0007669"/>
    <property type="project" value="InterPro"/>
</dbReference>
<name>A0A0F9MZI4_9ZZZZ</name>
<dbReference type="CDD" id="cd06171">
    <property type="entry name" value="Sigma70_r4"/>
    <property type="match status" value="1"/>
</dbReference>
<reference evidence="2" key="1">
    <citation type="journal article" date="2015" name="Nature">
        <title>Complex archaea that bridge the gap between prokaryotes and eukaryotes.</title>
        <authorList>
            <person name="Spang A."/>
            <person name="Saw J.H."/>
            <person name="Jorgensen S.L."/>
            <person name="Zaremba-Niedzwiedzka K."/>
            <person name="Martijn J."/>
            <person name="Lind A.E."/>
            <person name="van Eijk R."/>
            <person name="Schleper C."/>
            <person name="Guy L."/>
            <person name="Ettema T.J."/>
        </authorList>
    </citation>
    <scope>NUCLEOTIDE SEQUENCE</scope>
</reference>
<proteinExistence type="predicted"/>
<gene>
    <name evidence="2" type="ORF">LCGC14_1323850</name>
</gene>
<protein>
    <recommendedName>
        <fullName evidence="1">RNA polymerase sigma-70 region 4 domain-containing protein</fullName>
    </recommendedName>
</protein>
<dbReference type="AlphaFoldDB" id="A0A0F9MZI4"/>